<dbReference type="InterPro" id="IPR036271">
    <property type="entry name" value="Tet_transcr_reg_TetR-rel_C_sf"/>
</dbReference>
<dbReference type="Pfam" id="PF00440">
    <property type="entry name" value="TetR_N"/>
    <property type="match status" value="1"/>
</dbReference>
<evidence type="ECO:0000256" key="2">
    <source>
        <dbReference type="PROSITE-ProRule" id="PRU00335"/>
    </source>
</evidence>
<dbReference type="GO" id="GO:0000976">
    <property type="term" value="F:transcription cis-regulatory region binding"/>
    <property type="evidence" value="ECO:0007669"/>
    <property type="project" value="TreeGrafter"/>
</dbReference>
<reference evidence="4 5" key="1">
    <citation type="submission" date="2019-03" db="EMBL/GenBank/DDBJ databases">
        <title>Genomic Encyclopedia of Type Strains, Phase IV (KMG-IV): sequencing the most valuable type-strain genomes for metagenomic binning, comparative biology and taxonomic classification.</title>
        <authorList>
            <person name="Goeker M."/>
        </authorList>
    </citation>
    <scope>NUCLEOTIDE SEQUENCE [LARGE SCALE GENOMIC DNA]</scope>
    <source>
        <strain evidence="4 5">DSM 45934</strain>
    </source>
</reference>
<evidence type="ECO:0000313" key="5">
    <source>
        <dbReference type="Proteomes" id="UP000295680"/>
    </source>
</evidence>
<keyword evidence="1 2" id="KW-0238">DNA-binding</keyword>
<feature type="domain" description="HTH tetR-type" evidence="3">
    <location>
        <begin position="11"/>
        <end position="71"/>
    </location>
</feature>
<sequence>MSRPRRRIPAAQRRALIGSCAAEVFAERGYDGSSVDEIARRSGVSAPVLYDHFPSKLALYRQVLDTEYAQLRETWHRGVTGHGPMQQRVAGAIDAWFAHVERRRTAIPLLFQVSTADHDARQAQVDVTAASRAEVLPLVAGVLRETGDTTEAEMLVEIMGASLRALALWWYDHPTTPRSHLVTTTMDALWPGLERRLR</sequence>
<evidence type="ECO:0000259" key="3">
    <source>
        <dbReference type="PROSITE" id="PS50977"/>
    </source>
</evidence>
<dbReference type="SUPFAM" id="SSF48498">
    <property type="entry name" value="Tetracyclin repressor-like, C-terminal domain"/>
    <property type="match status" value="1"/>
</dbReference>
<dbReference type="AlphaFoldDB" id="A0A4R2K2B6"/>
<dbReference type="InterPro" id="IPR050109">
    <property type="entry name" value="HTH-type_TetR-like_transc_reg"/>
</dbReference>
<dbReference type="GO" id="GO:0003700">
    <property type="term" value="F:DNA-binding transcription factor activity"/>
    <property type="evidence" value="ECO:0007669"/>
    <property type="project" value="TreeGrafter"/>
</dbReference>
<comment type="caution">
    <text evidence="4">The sequence shown here is derived from an EMBL/GenBank/DDBJ whole genome shotgun (WGS) entry which is preliminary data.</text>
</comment>
<dbReference type="RefSeq" id="WP_132112566.1">
    <property type="nucleotide sequence ID" value="NZ_SLWS01000001.1"/>
</dbReference>
<dbReference type="OrthoDB" id="7252896at2"/>
<dbReference type="InterPro" id="IPR009057">
    <property type="entry name" value="Homeodomain-like_sf"/>
</dbReference>
<dbReference type="PANTHER" id="PTHR30055:SF160">
    <property type="entry name" value="TRANSCRIPTIONAL REGULATORY PROTEIN (PROBABLY ASNC-FAMILY)-RELATED"/>
    <property type="match status" value="1"/>
</dbReference>
<evidence type="ECO:0000313" key="4">
    <source>
        <dbReference type="EMBL" id="TCO65862.1"/>
    </source>
</evidence>
<dbReference type="PROSITE" id="PS50977">
    <property type="entry name" value="HTH_TETR_2"/>
    <property type="match status" value="1"/>
</dbReference>
<proteinExistence type="predicted"/>
<keyword evidence="5" id="KW-1185">Reference proteome</keyword>
<gene>
    <name evidence="4" type="ORF">EV192_1011654</name>
</gene>
<evidence type="ECO:0000256" key="1">
    <source>
        <dbReference type="ARBA" id="ARBA00023125"/>
    </source>
</evidence>
<dbReference type="PANTHER" id="PTHR30055">
    <property type="entry name" value="HTH-TYPE TRANSCRIPTIONAL REGULATOR RUTR"/>
    <property type="match status" value="1"/>
</dbReference>
<dbReference type="InterPro" id="IPR001647">
    <property type="entry name" value="HTH_TetR"/>
</dbReference>
<dbReference type="EMBL" id="SLWS01000001">
    <property type="protein sequence ID" value="TCO65862.1"/>
    <property type="molecule type" value="Genomic_DNA"/>
</dbReference>
<protein>
    <submittedName>
        <fullName evidence="4">TetR family transcriptional regulator</fullName>
    </submittedName>
</protein>
<dbReference type="SUPFAM" id="SSF46689">
    <property type="entry name" value="Homeodomain-like"/>
    <property type="match status" value="1"/>
</dbReference>
<name>A0A4R2K2B6_9PSEU</name>
<dbReference type="Gene3D" id="1.10.357.10">
    <property type="entry name" value="Tetracycline Repressor, domain 2"/>
    <property type="match status" value="1"/>
</dbReference>
<dbReference type="Proteomes" id="UP000295680">
    <property type="component" value="Unassembled WGS sequence"/>
</dbReference>
<dbReference type="PROSITE" id="PS01081">
    <property type="entry name" value="HTH_TETR_1"/>
    <property type="match status" value="1"/>
</dbReference>
<feature type="DNA-binding region" description="H-T-H motif" evidence="2">
    <location>
        <begin position="34"/>
        <end position="53"/>
    </location>
</feature>
<dbReference type="InterPro" id="IPR023772">
    <property type="entry name" value="DNA-bd_HTH_TetR-type_CS"/>
</dbReference>
<accession>A0A4R2K2B6</accession>
<dbReference type="PRINTS" id="PR00455">
    <property type="entry name" value="HTHTETR"/>
</dbReference>
<organism evidence="4 5">
    <name type="scientific">Actinocrispum wychmicini</name>
    <dbReference type="NCBI Taxonomy" id="1213861"/>
    <lineage>
        <taxon>Bacteria</taxon>
        <taxon>Bacillati</taxon>
        <taxon>Actinomycetota</taxon>
        <taxon>Actinomycetes</taxon>
        <taxon>Pseudonocardiales</taxon>
        <taxon>Pseudonocardiaceae</taxon>
        <taxon>Actinocrispum</taxon>
    </lineage>
</organism>